<dbReference type="AlphaFoldDB" id="A0A834MA84"/>
<accession>A0A834MA84</accession>
<protein>
    <submittedName>
        <fullName evidence="1">Uncharacterized protein</fullName>
    </submittedName>
</protein>
<reference evidence="1" key="1">
    <citation type="submission" date="2020-08" db="EMBL/GenBank/DDBJ databases">
        <title>Genome sequencing and assembly of the red palm weevil Rhynchophorus ferrugineus.</title>
        <authorList>
            <person name="Dias G.B."/>
            <person name="Bergman C.M."/>
            <person name="Manee M."/>
        </authorList>
    </citation>
    <scope>NUCLEOTIDE SEQUENCE</scope>
    <source>
        <strain evidence="1">AA-2017</strain>
        <tissue evidence="1">Whole larva</tissue>
    </source>
</reference>
<organism evidence="1 2">
    <name type="scientific">Rhynchophorus ferrugineus</name>
    <name type="common">Red palm weevil</name>
    <name type="synonym">Curculio ferrugineus</name>
    <dbReference type="NCBI Taxonomy" id="354439"/>
    <lineage>
        <taxon>Eukaryota</taxon>
        <taxon>Metazoa</taxon>
        <taxon>Ecdysozoa</taxon>
        <taxon>Arthropoda</taxon>
        <taxon>Hexapoda</taxon>
        <taxon>Insecta</taxon>
        <taxon>Pterygota</taxon>
        <taxon>Neoptera</taxon>
        <taxon>Endopterygota</taxon>
        <taxon>Coleoptera</taxon>
        <taxon>Polyphaga</taxon>
        <taxon>Cucujiformia</taxon>
        <taxon>Curculionidae</taxon>
        <taxon>Dryophthorinae</taxon>
        <taxon>Rhynchophorus</taxon>
    </lineage>
</organism>
<proteinExistence type="predicted"/>
<dbReference type="Proteomes" id="UP000625711">
    <property type="component" value="Unassembled WGS sequence"/>
</dbReference>
<evidence type="ECO:0000313" key="1">
    <source>
        <dbReference type="EMBL" id="KAF7277496.1"/>
    </source>
</evidence>
<sequence>MSFLLQAKSVIPVFEAIEYDDHHSIGVWSGGIESYPFGFHLGRSELDTLKRQDANQNTGFFDASWNWF</sequence>
<name>A0A834MA84_RHYFE</name>
<dbReference type="EMBL" id="JAACXV010001572">
    <property type="protein sequence ID" value="KAF7277496.1"/>
    <property type="molecule type" value="Genomic_DNA"/>
</dbReference>
<comment type="caution">
    <text evidence="1">The sequence shown here is derived from an EMBL/GenBank/DDBJ whole genome shotgun (WGS) entry which is preliminary data.</text>
</comment>
<evidence type="ECO:0000313" key="2">
    <source>
        <dbReference type="Proteomes" id="UP000625711"/>
    </source>
</evidence>
<keyword evidence="2" id="KW-1185">Reference proteome</keyword>
<gene>
    <name evidence="1" type="ORF">GWI33_007077</name>
</gene>